<reference evidence="1" key="1">
    <citation type="submission" date="2020-11" db="EMBL/GenBank/DDBJ databases">
        <authorList>
            <consortium name="DOE Joint Genome Institute"/>
            <person name="Ahrendt S."/>
            <person name="Riley R."/>
            <person name="Andreopoulos W."/>
            <person name="Labutti K."/>
            <person name="Pangilinan J."/>
            <person name="Ruiz-Duenas F.J."/>
            <person name="Barrasa J.M."/>
            <person name="Sanchez-Garcia M."/>
            <person name="Camarero S."/>
            <person name="Miyauchi S."/>
            <person name="Serrano A."/>
            <person name="Linde D."/>
            <person name="Babiker R."/>
            <person name="Drula E."/>
            <person name="Ayuso-Fernandez I."/>
            <person name="Pacheco R."/>
            <person name="Padilla G."/>
            <person name="Ferreira P."/>
            <person name="Barriuso J."/>
            <person name="Kellner H."/>
            <person name="Castanera R."/>
            <person name="Alfaro M."/>
            <person name="Ramirez L."/>
            <person name="Pisabarro A.G."/>
            <person name="Kuo A."/>
            <person name="Tritt A."/>
            <person name="Lipzen A."/>
            <person name="He G."/>
            <person name="Yan M."/>
            <person name="Ng V."/>
            <person name="Cullen D."/>
            <person name="Martin F."/>
            <person name="Rosso M.-N."/>
            <person name="Henrissat B."/>
            <person name="Hibbett D."/>
            <person name="Martinez A.T."/>
            <person name="Grigoriev I.V."/>
        </authorList>
    </citation>
    <scope>NUCLEOTIDE SEQUENCE</scope>
    <source>
        <strain evidence="1">AH 40177</strain>
    </source>
</reference>
<dbReference type="Proteomes" id="UP000772434">
    <property type="component" value="Unassembled WGS sequence"/>
</dbReference>
<gene>
    <name evidence="1" type="ORF">BDP27DRAFT_1359441</name>
</gene>
<sequence length="193" mass="21321">MTQLKLCQTAKWAVFHVQLSCSQVHDLQDGTALQANSSCPLQGLISSEINNIVYYQGFGILSMINLLKMSSKQAQKREVRGTSKYELSTYSTTLSTTLQLALDSSRDLRMDSLGWVIPSSCWLYHAGIPHASASINSCTFRRLSQMDPDENSLHSTQCGFSLGMKARPYGRFSRGNFVPIGFDGVQIPATSLE</sequence>
<organism evidence="1 2">
    <name type="scientific">Rhodocollybia butyracea</name>
    <dbReference type="NCBI Taxonomy" id="206335"/>
    <lineage>
        <taxon>Eukaryota</taxon>
        <taxon>Fungi</taxon>
        <taxon>Dikarya</taxon>
        <taxon>Basidiomycota</taxon>
        <taxon>Agaricomycotina</taxon>
        <taxon>Agaricomycetes</taxon>
        <taxon>Agaricomycetidae</taxon>
        <taxon>Agaricales</taxon>
        <taxon>Marasmiineae</taxon>
        <taxon>Omphalotaceae</taxon>
        <taxon>Rhodocollybia</taxon>
    </lineage>
</organism>
<evidence type="ECO:0000313" key="2">
    <source>
        <dbReference type="Proteomes" id="UP000772434"/>
    </source>
</evidence>
<proteinExistence type="predicted"/>
<comment type="caution">
    <text evidence="1">The sequence shown here is derived from an EMBL/GenBank/DDBJ whole genome shotgun (WGS) entry which is preliminary data.</text>
</comment>
<name>A0A9P5UCN0_9AGAR</name>
<evidence type="ECO:0000313" key="1">
    <source>
        <dbReference type="EMBL" id="KAF9074314.1"/>
    </source>
</evidence>
<keyword evidence="2" id="KW-1185">Reference proteome</keyword>
<dbReference type="EMBL" id="JADNRY010000013">
    <property type="protein sequence ID" value="KAF9074314.1"/>
    <property type="molecule type" value="Genomic_DNA"/>
</dbReference>
<protein>
    <submittedName>
        <fullName evidence="1">Uncharacterized protein</fullName>
    </submittedName>
</protein>
<accession>A0A9P5UCN0</accession>
<dbReference type="AlphaFoldDB" id="A0A9P5UCN0"/>